<evidence type="ECO:0000313" key="2">
    <source>
        <dbReference type="EMBL" id="KAK7877759.1"/>
    </source>
</evidence>
<dbReference type="AlphaFoldDB" id="A0AAW0MI49"/>
<feature type="transmembrane region" description="Helical" evidence="1">
    <location>
        <begin position="136"/>
        <end position="153"/>
    </location>
</feature>
<comment type="caution">
    <text evidence="2">The sequence shown here is derived from an EMBL/GenBank/DDBJ whole genome shotgun (WGS) entry which is preliminary data.</text>
</comment>
<dbReference type="Proteomes" id="UP001460270">
    <property type="component" value="Unassembled WGS sequence"/>
</dbReference>
<name>A0AAW0MI49_9GOBI</name>
<protein>
    <submittedName>
        <fullName evidence="2">Uncharacterized protein</fullName>
    </submittedName>
</protein>
<keyword evidence="1" id="KW-0812">Transmembrane</keyword>
<proteinExistence type="predicted"/>
<dbReference type="EMBL" id="JBBPFD010000674">
    <property type="protein sequence ID" value="KAK7877759.1"/>
    <property type="molecule type" value="Genomic_DNA"/>
</dbReference>
<reference evidence="3" key="1">
    <citation type="submission" date="2024-04" db="EMBL/GenBank/DDBJ databases">
        <title>Salinicola lusitanus LLJ914,a marine bacterium isolated from the Okinawa Trough.</title>
        <authorList>
            <person name="Li J."/>
        </authorList>
    </citation>
    <scope>NUCLEOTIDE SEQUENCE [LARGE SCALE GENOMIC DNA]</scope>
</reference>
<evidence type="ECO:0000313" key="3">
    <source>
        <dbReference type="Proteomes" id="UP001460270"/>
    </source>
</evidence>
<feature type="transmembrane region" description="Helical" evidence="1">
    <location>
        <begin position="6"/>
        <end position="24"/>
    </location>
</feature>
<organism evidence="2 3">
    <name type="scientific">Mugilogobius chulae</name>
    <name type="common">yellowstripe goby</name>
    <dbReference type="NCBI Taxonomy" id="88201"/>
    <lineage>
        <taxon>Eukaryota</taxon>
        <taxon>Metazoa</taxon>
        <taxon>Chordata</taxon>
        <taxon>Craniata</taxon>
        <taxon>Vertebrata</taxon>
        <taxon>Euteleostomi</taxon>
        <taxon>Actinopterygii</taxon>
        <taxon>Neopterygii</taxon>
        <taxon>Teleostei</taxon>
        <taxon>Neoteleostei</taxon>
        <taxon>Acanthomorphata</taxon>
        <taxon>Gobiaria</taxon>
        <taxon>Gobiiformes</taxon>
        <taxon>Gobioidei</taxon>
        <taxon>Gobiidae</taxon>
        <taxon>Gobionellinae</taxon>
        <taxon>Mugilogobius</taxon>
    </lineage>
</organism>
<gene>
    <name evidence="2" type="ORF">WMY93_030573</name>
</gene>
<keyword evidence="1" id="KW-1133">Transmembrane helix</keyword>
<evidence type="ECO:0000256" key="1">
    <source>
        <dbReference type="SAM" id="Phobius"/>
    </source>
</evidence>
<accession>A0AAW0MI49</accession>
<sequence length="154" mass="17914">MDIKQFLTLVVSLILSYINIVWSMNDSLVPGVKEENQTYCYSNGIITLSRNCDNIFLIGDQPYARVKLPDMEVVNKPFEFHKAEEKIHLQQSVNFTHRSLCELKDNNEMEKIVYYKPRNCTKAELQLKNSEGHFSSGRLLFVLSMLLLVYTLFL</sequence>
<keyword evidence="3" id="KW-1185">Reference proteome</keyword>
<keyword evidence="1" id="KW-0472">Membrane</keyword>